<feature type="modified residue" description="4-aspartylphosphate" evidence="2">
    <location>
        <position position="386"/>
    </location>
</feature>
<keyword evidence="5" id="KW-1185">Reference proteome</keyword>
<organism evidence="4 5">
    <name type="scientific">Desulfoluna butyratoxydans</name>
    <dbReference type="NCBI Taxonomy" id="231438"/>
    <lineage>
        <taxon>Bacteria</taxon>
        <taxon>Pseudomonadati</taxon>
        <taxon>Thermodesulfobacteriota</taxon>
        <taxon>Desulfobacteria</taxon>
        <taxon>Desulfobacterales</taxon>
        <taxon>Desulfolunaceae</taxon>
        <taxon>Desulfoluna</taxon>
    </lineage>
</organism>
<sequence>MLSKVVILAGTSHDYVRGFSLDSMVTMIEMNQETWSLKLRSGGRVGYLYFRNGAIVDAAVWELTGHAAALELISWDTPEIEILKFCDRPRRIHTSMMQLLLEGKRINDEAKDQRADEARSLEEAVAHIEGFRLKRGQQLLVALLNRNKHLAGAWLWYSRTIGTLKTIQGALERALFLAPEDKEIAEEKERFERARGAVTDDRVKRCPFCWAPLNMKAVLCTDCGMQLLITRTSLSPGNSSCDSDVVDTSVKRFARVLAREANRNLYASYYMAMCHFNIKDTDRTLELFNDTVALAGEQPFFSDQLKLYLTWMAAQQVSDETGEKASPQAETVGDGKTILVVEDSATTRKVIGATLNMKGYRIIEAVDGLEALSKLSEERPDLILLDIILPKMNGYEILSIIKNKRDLKAIPVVMLTSRDGFMSRMKGKIAGSAAYLTKPFNPDELLQTIVKHM</sequence>
<dbReference type="Proteomes" id="UP000507962">
    <property type="component" value="Unassembled WGS sequence"/>
</dbReference>
<dbReference type="EMBL" id="CAADHO010000001">
    <property type="protein sequence ID" value="VFQ43193.1"/>
    <property type="molecule type" value="Genomic_DNA"/>
</dbReference>
<protein>
    <submittedName>
        <fullName evidence="4">Signal transduction response regulator receiver domain</fullName>
    </submittedName>
</protein>
<dbReference type="InterPro" id="IPR011006">
    <property type="entry name" value="CheY-like_superfamily"/>
</dbReference>
<proteinExistence type="predicted"/>
<dbReference type="Gene3D" id="3.40.50.2300">
    <property type="match status" value="1"/>
</dbReference>
<dbReference type="PROSITE" id="PS50110">
    <property type="entry name" value="RESPONSE_REGULATORY"/>
    <property type="match status" value="1"/>
</dbReference>
<dbReference type="InterPro" id="IPR050595">
    <property type="entry name" value="Bact_response_regulator"/>
</dbReference>
<reference evidence="4 5" key="1">
    <citation type="submission" date="2019-03" db="EMBL/GenBank/DDBJ databases">
        <authorList>
            <person name="Nijsse B."/>
        </authorList>
    </citation>
    <scope>NUCLEOTIDE SEQUENCE [LARGE SCALE GENOMIC DNA]</scope>
    <source>
        <strain evidence="4">Desulfoluna butyratoxydans MSL71</strain>
    </source>
</reference>
<evidence type="ECO:0000256" key="2">
    <source>
        <dbReference type="PROSITE-ProRule" id="PRU00169"/>
    </source>
</evidence>
<dbReference type="SMART" id="SM00448">
    <property type="entry name" value="REC"/>
    <property type="match status" value="1"/>
</dbReference>
<evidence type="ECO:0000313" key="5">
    <source>
        <dbReference type="Proteomes" id="UP000507962"/>
    </source>
</evidence>
<dbReference type="InterPro" id="IPR001789">
    <property type="entry name" value="Sig_transdc_resp-reg_receiver"/>
</dbReference>
<evidence type="ECO:0000313" key="4">
    <source>
        <dbReference type="EMBL" id="VFQ43193.1"/>
    </source>
</evidence>
<gene>
    <name evidence="4" type="ORF">MSL71_8210</name>
</gene>
<name>A0A4U8YPM0_9BACT</name>
<dbReference type="SUPFAM" id="SSF52172">
    <property type="entry name" value="CheY-like"/>
    <property type="match status" value="1"/>
</dbReference>
<dbReference type="GO" id="GO:0000160">
    <property type="term" value="P:phosphorelay signal transduction system"/>
    <property type="evidence" value="ECO:0007669"/>
    <property type="project" value="InterPro"/>
</dbReference>
<accession>A0A4U8YPM0</accession>
<dbReference type="PANTHER" id="PTHR44591">
    <property type="entry name" value="STRESS RESPONSE REGULATOR PROTEIN 1"/>
    <property type="match status" value="1"/>
</dbReference>
<dbReference type="AlphaFoldDB" id="A0A4U8YPM0"/>
<dbReference type="PANTHER" id="PTHR44591:SF23">
    <property type="entry name" value="CHEY SUBFAMILY"/>
    <property type="match status" value="1"/>
</dbReference>
<keyword evidence="1 2" id="KW-0597">Phosphoprotein</keyword>
<dbReference type="Pfam" id="PF14332">
    <property type="entry name" value="DUF4388"/>
    <property type="match status" value="1"/>
</dbReference>
<dbReference type="Pfam" id="PF00072">
    <property type="entry name" value="Response_reg"/>
    <property type="match status" value="1"/>
</dbReference>
<feature type="domain" description="Response regulatory" evidence="3">
    <location>
        <begin position="337"/>
        <end position="453"/>
    </location>
</feature>
<evidence type="ECO:0000259" key="3">
    <source>
        <dbReference type="PROSITE" id="PS50110"/>
    </source>
</evidence>
<dbReference type="InterPro" id="IPR025497">
    <property type="entry name" value="PatA-like_N"/>
</dbReference>
<evidence type="ECO:0000256" key="1">
    <source>
        <dbReference type="ARBA" id="ARBA00022553"/>
    </source>
</evidence>